<dbReference type="Gene3D" id="3.40.50.790">
    <property type="match status" value="1"/>
</dbReference>
<evidence type="ECO:0000313" key="6">
    <source>
        <dbReference type="Proteomes" id="UP000274429"/>
    </source>
</evidence>
<evidence type="ECO:0000313" key="7">
    <source>
        <dbReference type="WBParaSite" id="TTAC_0000384001-mRNA-1"/>
    </source>
</evidence>
<dbReference type="AlphaFoldDB" id="A0A0R3WSV0"/>
<dbReference type="InterPro" id="IPR016095">
    <property type="entry name" value="Ribosomal_uL1_3-a/b-sand"/>
</dbReference>
<dbReference type="Proteomes" id="UP000274429">
    <property type="component" value="Unassembled WGS sequence"/>
</dbReference>
<dbReference type="SUPFAM" id="SSF56808">
    <property type="entry name" value="Ribosomal protein L1"/>
    <property type="match status" value="1"/>
</dbReference>
<dbReference type="STRING" id="6205.A0A0R3WSV0"/>
<keyword evidence="2" id="KW-0689">Ribosomal protein</keyword>
<dbReference type="OrthoDB" id="1747252at2759"/>
<evidence type="ECO:0000256" key="4">
    <source>
        <dbReference type="SAM" id="MobiDB-lite"/>
    </source>
</evidence>
<protein>
    <submittedName>
        <fullName evidence="7">FBD domain-containing protein</fullName>
    </submittedName>
</protein>
<dbReference type="WBParaSite" id="TTAC_0000384001-mRNA-1">
    <property type="protein sequence ID" value="TTAC_0000384001-mRNA-1"/>
    <property type="gene ID" value="TTAC_0000384001"/>
</dbReference>
<dbReference type="EMBL" id="UYWX01003114">
    <property type="protein sequence ID" value="VDM23486.1"/>
    <property type="molecule type" value="Genomic_DNA"/>
</dbReference>
<evidence type="ECO:0000313" key="5">
    <source>
        <dbReference type="EMBL" id="VDM23486.1"/>
    </source>
</evidence>
<evidence type="ECO:0000256" key="1">
    <source>
        <dbReference type="ARBA" id="ARBA00010531"/>
    </source>
</evidence>
<reference evidence="5 6" key="2">
    <citation type="submission" date="2018-11" db="EMBL/GenBank/DDBJ databases">
        <authorList>
            <consortium name="Pathogen Informatics"/>
        </authorList>
    </citation>
    <scope>NUCLEOTIDE SEQUENCE [LARGE SCALE GENOMIC DNA]</scope>
</reference>
<proteinExistence type="inferred from homology"/>
<reference evidence="7" key="1">
    <citation type="submission" date="2017-02" db="UniProtKB">
        <authorList>
            <consortium name="WormBaseParasite"/>
        </authorList>
    </citation>
    <scope>IDENTIFICATION</scope>
</reference>
<gene>
    <name evidence="5" type="ORF">TTAC_LOCUS3826</name>
</gene>
<evidence type="ECO:0000256" key="2">
    <source>
        <dbReference type="ARBA" id="ARBA00022980"/>
    </source>
</evidence>
<dbReference type="PANTHER" id="PTHR36427:SF3">
    <property type="entry name" value="LARGE RIBOSOMAL SUBUNIT PROTEIN UL1M"/>
    <property type="match status" value="1"/>
</dbReference>
<keyword evidence="6" id="KW-1185">Reference proteome</keyword>
<evidence type="ECO:0000256" key="3">
    <source>
        <dbReference type="ARBA" id="ARBA00023274"/>
    </source>
</evidence>
<dbReference type="GO" id="GO:1990904">
    <property type="term" value="C:ribonucleoprotein complex"/>
    <property type="evidence" value="ECO:0007669"/>
    <property type="project" value="UniProtKB-KW"/>
</dbReference>
<accession>A0A0R3WSV0</accession>
<sequence length="265" mass="29179">MPLSSNPHSHTPSPPFQDAIFWGPQFVWHCETRGIEKAKGEGVSPTGSPSGTLKVCRGVYARSGNIDCAVFRHVVKCIFGTPHPREDAAVADECVAKWGAVIAGGADIIGRLEVGAFHWDEYDDVVAHPDFAEVLHKLRKLLRNRMPTLKNGRMGENVIELLRAQQLCVLLSSVPVEGVPEINEIELVLGQLSWEDSHLEDNLHCYLEAIDAAKSARLNGDVLERVELLCPPCGEIFQLNEMHTSGEKRPAEVEESDEEEGRDSG</sequence>
<name>A0A0R3WSV0_HYDTA</name>
<feature type="region of interest" description="Disordered" evidence="4">
    <location>
        <begin position="244"/>
        <end position="265"/>
    </location>
</feature>
<comment type="similarity">
    <text evidence="1">Belongs to the universal ribosomal protein uL1 family.</text>
</comment>
<feature type="compositionally biased region" description="Acidic residues" evidence="4">
    <location>
        <begin position="253"/>
        <end position="265"/>
    </location>
</feature>
<keyword evidence="3" id="KW-0687">Ribonucleoprotein</keyword>
<dbReference type="InterPro" id="IPR023674">
    <property type="entry name" value="Ribosomal_uL1-like"/>
</dbReference>
<dbReference type="PANTHER" id="PTHR36427">
    <property type="entry name" value="54S RIBOSOMAL PROTEIN L1, MITOCHONDRIAL"/>
    <property type="match status" value="1"/>
</dbReference>
<organism evidence="7">
    <name type="scientific">Hydatigena taeniaeformis</name>
    <name type="common">Feline tapeworm</name>
    <name type="synonym">Taenia taeniaeformis</name>
    <dbReference type="NCBI Taxonomy" id="6205"/>
    <lineage>
        <taxon>Eukaryota</taxon>
        <taxon>Metazoa</taxon>
        <taxon>Spiralia</taxon>
        <taxon>Lophotrochozoa</taxon>
        <taxon>Platyhelminthes</taxon>
        <taxon>Cestoda</taxon>
        <taxon>Eucestoda</taxon>
        <taxon>Cyclophyllidea</taxon>
        <taxon>Taeniidae</taxon>
        <taxon>Hydatigera</taxon>
    </lineage>
</organism>
<dbReference type="GO" id="GO:0005840">
    <property type="term" value="C:ribosome"/>
    <property type="evidence" value="ECO:0007669"/>
    <property type="project" value="UniProtKB-KW"/>
</dbReference>